<dbReference type="Pfam" id="PF21352">
    <property type="entry name" value="Zn_ribbon_Thio2"/>
    <property type="match status" value="1"/>
</dbReference>
<keyword evidence="10" id="KW-1185">Reference proteome</keyword>
<keyword evidence="2" id="KW-0813">Transport</keyword>
<dbReference type="FunFam" id="3.40.30.10:FF:000001">
    <property type="entry name" value="Thioredoxin"/>
    <property type="match status" value="1"/>
</dbReference>
<dbReference type="InterPro" id="IPR013766">
    <property type="entry name" value="Thioredoxin_domain"/>
</dbReference>
<dbReference type="PANTHER" id="PTHR45663">
    <property type="entry name" value="GEO12009P1"/>
    <property type="match status" value="1"/>
</dbReference>
<keyword evidence="5" id="KW-1015">Disulfide bond</keyword>
<dbReference type="InterPro" id="IPR005746">
    <property type="entry name" value="Thioredoxin"/>
</dbReference>
<evidence type="ECO:0000256" key="2">
    <source>
        <dbReference type="ARBA" id="ARBA00022448"/>
    </source>
</evidence>
<dbReference type="GO" id="GO:0015035">
    <property type="term" value="F:protein-disulfide reductase activity"/>
    <property type="evidence" value="ECO:0007669"/>
    <property type="project" value="UniProtKB-UniRule"/>
</dbReference>
<dbReference type="EMBL" id="RJTH01000006">
    <property type="protein sequence ID" value="RUM24179.1"/>
    <property type="molecule type" value="Genomic_DNA"/>
</dbReference>
<protein>
    <recommendedName>
        <fullName evidence="7">Thioredoxin</fullName>
    </recommendedName>
</protein>
<evidence type="ECO:0000256" key="4">
    <source>
        <dbReference type="ARBA" id="ARBA00022982"/>
    </source>
</evidence>
<evidence type="ECO:0000259" key="8">
    <source>
        <dbReference type="PROSITE" id="PS51352"/>
    </source>
</evidence>
<evidence type="ECO:0000313" key="9">
    <source>
        <dbReference type="EMBL" id="RUM24179.1"/>
    </source>
</evidence>
<dbReference type="Proteomes" id="UP000278823">
    <property type="component" value="Unassembled WGS sequence"/>
</dbReference>
<keyword evidence="4" id="KW-0249">Electron transport</keyword>
<keyword evidence="3" id="KW-0479">Metal-binding</keyword>
<organism evidence="9 10">
    <name type="scientific">Rhizobium vallis</name>
    <dbReference type="NCBI Taxonomy" id="634290"/>
    <lineage>
        <taxon>Bacteria</taxon>
        <taxon>Pseudomonadati</taxon>
        <taxon>Pseudomonadota</taxon>
        <taxon>Alphaproteobacteria</taxon>
        <taxon>Hyphomicrobiales</taxon>
        <taxon>Rhizobiaceae</taxon>
        <taxon>Rhizobium/Agrobacterium group</taxon>
        <taxon>Rhizobium</taxon>
    </lineage>
</organism>
<evidence type="ECO:0000256" key="1">
    <source>
        <dbReference type="ARBA" id="ARBA00008987"/>
    </source>
</evidence>
<dbReference type="AlphaFoldDB" id="A0A3S0R8Q0"/>
<evidence type="ECO:0000256" key="3">
    <source>
        <dbReference type="ARBA" id="ARBA00022723"/>
    </source>
</evidence>
<accession>A0A3S0R8Q0</accession>
<proteinExistence type="inferred from homology"/>
<evidence type="ECO:0000313" key="10">
    <source>
        <dbReference type="Proteomes" id="UP000278823"/>
    </source>
</evidence>
<dbReference type="InterPro" id="IPR036249">
    <property type="entry name" value="Thioredoxin-like_sf"/>
</dbReference>
<comment type="similarity">
    <text evidence="1">Belongs to the thioredoxin family.</text>
</comment>
<comment type="caution">
    <text evidence="9">The sequence shown here is derived from an EMBL/GenBank/DDBJ whole genome shotgun (WGS) entry which is preliminary data.</text>
</comment>
<dbReference type="Pfam" id="PF00085">
    <property type="entry name" value="Thioredoxin"/>
    <property type="match status" value="1"/>
</dbReference>
<dbReference type="PROSITE" id="PS00194">
    <property type="entry name" value="THIOREDOXIN_1"/>
    <property type="match status" value="1"/>
</dbReference>
<name>A0A3S0R8Q0_9HYPH</name>
<dbReference type="PANTHER" id="PTHR45663:SF11">
    <property type="entry name" value="GEO12009P1"/>
    <property type="match status" value="1"/>
</dbReference>
<dbReference type="InterPro" id="IPR017937">
    <property type="entry name" value="Thioredoxin_CS"/>
</dbReference>
<dbReference type="NCBIfam" id="NF008229">
    <property type="entry name" value="PRK10996.1"/>
    <property type="match status" value="1"/>
</dbReference>
<dbReference type="Gene3D" id="2.30.30.380">
    <property type="entry name" value="Zn-finger domain of Sec23/24"/>
    <property type="match status" value="1"/>
</dbReference>
<dbReference type="NCBIfam" id="TIGR01068">
    <property type="entry name" value="thioredoxin"/>
    <property type="match status" value="1"/>
</dbReference>
<dbReference type="SUPFAM" id="SSF52833">
    <property type="entry name" value="Thioredoxin-like"/>
    <property type="match status" value="1"/>
</dbReference>
<dbReference type="GO" id="GO:0005737">
    <property type="term" value="C:cytoplasm"/>
    <property type="evidence" value="ECO:0007669"/>
    <property type="project" value="TreeGrafter"/>
</dbReference>
<sequence length="146" mass="16220">MPSTMKIVCPYCLSVNRLGADRDARRAKCGKCTGRLFDGRPHAVDKAAFDRHITRNDISVVADFWAEWCGPCKMMAPVFKAVTAEMEPALRFLKVDIEAEPALAARFQIRSIPMLMIFRKGVLFAHRGGALDRATLRAWLASLPAA</sequence>
<keyword evidence="6" id="KW-0676">Redox-active center</keyword>
<dbReference type="Gene3D" id="3.40.30.10">
    <property type="entry name" value="Glutaredoxin"/>
    <property type="match status" value="1"/>
</dbReference>
<evidence type="ECO:0000256" key="6">
    <source>
        <dbReference type="ARBA" id="ARBA00023284"/>
    </source>
</evidence>
<evidence type="ECO:0000256" key="7">
    <source>
        <dbReference type="NCBIfam" id="TIGR01068"/>
    </source>
</evidence>
<reference evidence="10" key="1">
    <citation type="submission" date="2018-11" db="EMBL/GenBank/DDBJ databases">
        <title>Rhizobium chutanense sp. nov., isolated from root nodules of Phaseolus vulgaris in China.</title>
        <authorList>
            <person name="Huo Y."/>
        </authorList>
    </citation>
    <scope>NUCLEOTIDE SEQUENCE [LARGE SCALE GENOMIC DNA]</scope>
    <source>
        <strain evidence="10">CCBAU 65647</strain>
    </source>
</reference>
<dbReference type="PRINTS" id="PR00421">
    <property type="entry name" value="THIOREDOXIN"/>
</dbReference>
<evidence type="ECO:0000256" key="5">
    <source>
        <dbReference type="ARBA" id="ARBA00023157"/>
    </source>
</evidence>
<dbReference type="PROSITE" id="PS51352">
    <property type="entry name" value="THIOREDOXIN_2"/>
    <property type="match status" value="1"/>
</dbReference>
<dbReference type="CDD" id="cd02947">
    <property type="entry name" value="TRX_family"/>
    <property type="match status" value="1"/>
</dbReference>
<feature type="domain" description="Thioredoxin" evidence="8">
    <location>
        <begin position="13"/>
        <end position="145"/>
    </location>
</feature>
<dbReference type="OrthoDB" id="9790390at2"/>
<dbReference type="InterPro" id="IPR049299">
    <property type="entry name" value="Thio2_N"/>
</dbReference>
<gene>
    <name evidence="9" type="primary">trxC</name>
    <name evidence="9" type="ORF">EFQ99_18055</name>
</gene>